<dbReference type="AlphaFoldDB" id="A0A166EFM1"/>
<dbReference type="OrthoDB" id="81652at2157"/>
<dbReference type="PATRIC" id="fig|47311.3.peg.831"/>
<feature type="transmembrane region" description="Helical" evidence="10">
    <location>
        <begin position="14"/>
        <end position="34"/>
    </location>
</feature>
<dbReference type="GO" id="GO:0005886">
    <property type="term" value="C:plasma membrane"/>
    <property type="evidence" value="ECO:0007669"/>
    <property type="project" value="UniProtKB-SubCell"/>
</dbReference>
<feature type="transmembrane region" description="Helical" evidence="10">
    <location>
        <begin position="73"/>
        <end position="91"/>
    </location>
</feature>
<evidence type="ECO:0000256" key="1">
    <source>
        <dbReference type="ARBA" id="ARBA00004651"/>
    </source>
</evidence>
<feature type="transmembrane region" description="Helical" evidence="10">
    <location>
        <begin position="46"/>
        <end position="67"/>
    </location>
</feature>
<evidence type="ECO:0000256" key="9">
    <source>
        <dbReference type="ARBA" id="ARBA00024740"/>
    </source>
</evidence>
<comment type="subunit">
    <text evidence="3">Putative multisubunit membrane-bound [NiFe]-hydrogenase eha is composed of at least 20 subunits.</text>
</comment>
<evidence type="ECO:0000256" key="3">
    <source>
        <dbReference type="ARBA" id="ARBA00011090"/>
    </source>
</evidence>
<dbReference type="InterPro" id="IPR011306">
    <property type="entry name" value="Prd_NiFe_hyd_3_EhaA"/>
</dbReference>
<evidence type="ECO:0000256" key="10">
    <source>
        <dbReference type="SAM" id="Phobius"/>
    </source>
</evidence>
<dbReference type="STRING" id="47311.MBCUT_07500"/>
<evidence type="ECO:0000256" key="4">
    <source>
        <dbReference type="ARBA" id="ARBA00020465"/>
    </source>
</evidence>
<protein>
    <recommendedName>
        <fullName evidence="4">Probable [NiFe]-hydrogenase-type-3 Eha complex membrane subunit A</fullName>
    </recommendedName>
</protein>
<keyword evidence="12" id="KW-1185">Reference proteome</keyword>
<comment type="similarity">
    <text evidence="2">Belongs to the EhaA family.</text>
</comment>
<gene>
    <name evidence="11" type="ORF">MBCUT_07500</name>
</gene>
<proteinExistence type="inferred from homology"/>
<evidence type="ECO:0000313" key="12">
    <source>
        <dbReference type="Proteomes" id="UP000077275"/>
    </source>
</evidence>
<evidence type="ECO:0000313" key="11">
    <source>
        <dbReference type="EMBL" id="KZX16596.1"/>
    </source>
</evidence>
<comment type="caution">
    <text evidence="11">The sequence shown here is derived from an EMBL/GenBank/DDBJ whole genome shotgun (WGS) entry which is preliminary data.</text>
</comment>
<evidence type="ECO:0000256" key="2">
    <source>
        <dbReference type="ARBA" id="ARBA00007910"/>
    </source>
</evidence>
<evidence type="ECO:0000256" key="7">
    <source>
        <dbReference type="ARBA" id="ARBA00022989"/>
    </source>
</evidence>
<name>A0A166EFM1_9EURY</name>
<evidence type="ECO:0000256" key="5">
    <source>
        <dbReference type="ARBA" id="ARBA00022475"/>
    </source>
</evidence>
<comment type="subcellular location">
    <subcellularLocation>
        <location evidence="1">Cell membrane</location>
        <topology evidence="1">Multi-pass membrane protein</topology>
    </subcellularLocation>
</comment>
<organism evidence="11 12">
    <name type="scientific">Methanobrevibacter cuticularis</name>
    <dbReference type="NCBI Taxonomy" id="47311"/>
    <lineage>
        <taxon>Archaea</taxon>
        <taxon>Methanobacteriati</taxon>
        <taxon>Methanobacteriota</taxon>
        <taxon>Methanomada group</taxon>
        <taxon>Methanobacteria</taxon>
        <taxon>Methanobacteriales</taxon>
        <taxon>Methanobacteriaceae</taxon>
        <taxon>Methanobrevibacter</taxon>
    </lineage>
</organism>
<dbReference type="Proteomes" id="UP000077275">
    <property type="component" value="Unassembled WGS sequence"/>
</dbReference>
<dbReference type="RefSeq" id="WP_067259073.1">
    <property type="nucleotide sequence ID" value="NZ_LWMW01000089.1"/>
</dbReference>
<keyword evidence="7 10" id="KW-1133">Transmembrane helix</keyword>
<dbReference type="Pfam" id="PF17367">
    <property type="entry name" value="NiFe_hyd_3_EhaA"/>
    <property type="match status" value="1"/>
</dbReference>
<evidence type="ECO:0000256" key="6">
    <source>
        <dbReference type="ARBA" id="ARBA00022692"/>
    </source>
</evidence>
<keyword evidence="6 10" id="KW-0812">Transmembrane</keyword>
<evidence type="ECO:0000256" key="8">
    <source>
        <dbReference type="ARBA" id="ARBA00023136"/>
    </source>
</evidence>
<accession>A0A166EFM1</accession>
<sequence length="110" mass="12385">MIIHVSEIYLFIDYLIAIAISIIIALGLRLPLLPNKPIRFSFETSALFPTPVIAIGLLAICFSLNIYWIYDGMVLAILLGGFSALFTKYLFDYVFPKPPEVTEDSQEVIQ</sequence>
<keyword evidence="5" id="KW-1003">Cell membrane</keyword>
<comment type="function">
    <text evidence="9">One of the integral membrane subunits of multisubunit membrane-bound [NiFe]-hydrogenase eha. Eha is predicted to form large electron transfer complex and might catalyze energy-driven reduction of low-potential redox carriers.</text>
</comment>
<keyword evidence="8 10" id="KW-0472">Membrane</keyword>
<dbReference type="EMBL" id="LWMW01000089">
    <property type="protein sequence ID" value="KZX16596.1"/>
    <property type="molecule type" value="Genomic_DNA"/>
</dbReference>
<reference evidence="11 12" key="1">
    <citation type="submission" date="2016-04" db="EMBL/GenBank/DDBJ databases">
        <title>Genome sequence of Methanobrevibacter cuticularis DSM 11139.</title>
        <authorList>
            <person name="Poehlein A."/>
            <person name="Seedorf H."/>
            <person name="Daniel R."/>
        </authorList>
    </citation>
    <scope>NUCLEOTIDE SEQUENCE [LARGE SCALE GENOMIC DNA]</scope>
    <source>
        <strain evidence="11 12">DSM 11139</strain>
    </source>
</reference>